<feature type="compositionally biased region" description="Basic and acidic residues" evidence="1">
    <location>
        <begin position="287"/>
        <end position="302"/>
    </location>
</feature>
<evidence type="ECO:0000256" key="1">
    <source>
        <dbReference type="SAM" id="MobiDB-lite"/>
    </source>
</evidence>
<reference evidence="3 4" key="1">
    <citation type="submission" date="2020-01" db="EMBL/GenBank/DDBJ databases">
        <title>Insect and environment-associated Actinomycetes.</title>
        <authorList>
            <person name="Currrie C."/>
            <person name="Chevrette M."/>
            <person name="Carlson C."/>
            <person name="Stubbendieck R."/>
            <person name="Wendt-Pienkowski E."/>
        </authorList>
    </citation>
    <scope>NUCLEOTIDE SEQUENCE [LARGE SCALE GENOMIC DNA]</scope>
    <source>
        <strain evidence="3 4">SID14163</strain>
    </source>
</reference>
<proteinExistence type="predicted"/>
<dbReference type="RefSeq" id="WP_164245125.1">
    <property type="nucleotide sequence ID" value="NZ_JAAGMA010000288.1"/>
</dbReference>
<dbReference type="PANTHER" id="PTHR35010">
    <property type="entry name" value="BLL4672 PROTEIN-RELATED"/>
    <property type="match status" value="1"/>
</dbReference>
<gene>
    <name evidence="3" type="ORF">G3I32_11605</name>
</gene>
<dbReference type="Gene3D" id="1.10.260.40">
    <property type="entry name" value="lambda repressor-like DNA-binding domains"/>
    <property type="match status" value="1"/>
</dbReference>
<feature type="domain" description="HTH cro/C1-type" evidence="2">
    <location>
        <begin position="39"/>
        <end position="85"/>
    </location>
</feature>
<dbReference type="AlphaFoldDB" id="A0A7K3PHP1"/>
<dbReference type="EMBL" id="JAAGMA010000288">
    <property type="protein sequence ID" value="NEB09506.1"/>
    <property type="molecule type" value="Genomic_DNA"/>
</dbReference>
<sequence length="302" mass="33738">MGRDANHNELGQFLKARRADLKPGNIGFTDDGRPRRVPGLRREEVAQLASISVQYYTRVEQGRLKASAPVLATLADVLRLDHDQRTYLLELAGKDAPRPQRPATQKVRPPTRRLLDALGFPAIVLGRRMDILAWNPLAAALLTDFSQLSVKERNYARLVFSDSEIRARYKNWSAMAPDCVAFLRMEAARHPDAPRLSELVGDLSIKDPHFRRWWAAHNVAAQTAGVKKIDHPLVGELTLDWETLACATDPDQQLVVWSAEPGTPSHEALAFLASWAATHPLAAPRDSQPDRPESTRRHDSGH</sequence>
<dbReference type="Gene3D" id="3.30.450.180">
    <property type="match status" value="1"/>
</dbReference>
<dbReference type="Proteomes" id="UP000470446">
    <property type="component" value="Unassembled WGS sequence"/>
</dbReference>
<dbReference type="InterPro" id="IPR010982">
    <property type="entry name" value="Lambda_DNA-bd_dom_sf"/>
</dbReference>
<evidence type="ECO:0000313" key="3">
    <source>
        <dbReference type="EMBL" id="NEB09506.1"/>
    </source>
</evidence>
<comment type="caution">
    <text evidence="3">The sequence shown here is derived from an EMBL/GenBank/DDBJ whole genome shotgun (WGS) entry which is preliminary data.</text>
</comment>
<name>A0A7K3PHP1_9ACTN</name>
<evidence type="ECO:0000313" key="4">
    <source>
        <dbReference type="Proteomes" id="UP000470446"/>
    </source>
</evidence>
<dbReference type="SUPFAM" id="SSF47413">
    <property type="entry name" value="lambda repressor-like DNA-binding domains"/>
    <property type="match status" value="1"/>
</dbReference>
<evidence type="ECO:0000259" key="2">
    <source>
        <dbReference type="PROSITE" id="PS50943"/>
    </source>
</evidence>
<dbReference type="SMART" id="SM00530">
    <property type="entry name" value="HTH_XRE"/>
    <property type="match status" value="1"/>
</dbReference>
<dbReference type="Pfam" id="PF13560">
    <property type="entry name" value="HTH_31"/>
    <property type="match status" value="1"/>
</dbReference>
<accession>A0A7K3PHP1</accession>
<dbReference type="GO" id="GO:0003677">
    <property type="term" value="F:DNA binding"/>
    <property type="evidence" value="ECO:0007669"/>
    <property type="project" value="InterPro"/>
</dbReference>
<dbReference type="PROSITE" id="PS50943">
    <property type="entry name" value="HTH_CROC1"/>
    <property type="match status" value="1"/>
</dbReference>
<dbReference type="CDD" id="cd00093">
    <property type="entry name" value="HTH_XRE"/>
    <property type="match status" value="1"/>
</dbReference>
<dbReference type="Pfam" id="PF17765">
    <property type="entry name" value="MLTR_LBD"/>
    <property type="match status" value="1"/>
</dbReference>
<feature type="region of interest" description="Disordered" evidence="1">
    <location>
        <begin position="280"/>
        <end position="302"/>
    </location>
</feature>
<protein>
    <submittedName>
        <fullName evidence="3">Helix-turn-helix domain-containing protein</fullName>
    </submittedName>
</protein>
<organism evidence="3 4">
    <name type="scientific">Streptomyces coelicoflavus</name>
    <dbReference type="NCBI Taxonomy" id="285562"/>
    <lineage>
        <taxon>Bacteria</taxon>
        <taxon>Bacillati</taxon>
        <taxon>Actinomycetota</taxon>
        <taxon>Actinomycetes</taxon>
        <taxon>Kitasatosporales</taxon>
        <taxon>Streptomycetaceae</taxon>
        <taxon>Streptomyces</taxon>
    </lineage>
</organism>
<dbReference type="InterPro" id="IPR041413">
    <property type="entry name" value="MLTR_LBD"/>
</dbReference>
<dbReference type="PANTHER" id="PTHR35010:SF2">
    <property type="entry name" value="BLL4672 PROTEIN"/>
    <property type="match status" value="1"/>
</dbReference>
<dbReference type="InterPro" id="IPR001387">
    <property type="entry name" value="Cro/C1-type_HTH"/>
</dbReference>